<accession>A0ABD4XKX7</accession>
<dbReference type="RefSeq" id="WP_277362568.1">
    <property type="nucleotide sequence ID" value="NZ_JAANXN010000016.1"/>
</dbReference>
<dbReference type="SUPFAM" id="SSF52540">
    <property type="entry name" value="P-loop containing nucleoside triphosphate hydrolases"/>
    <property type="match status" value="1"/>
</dbReference>
<dbReference type="Pfam" id="PF03796">
    <property type="entry name" value="DnaB_C"/>
    <property type="match status" value="1"/>
</dbReference>
<gene>
    <name evidence="3" type="ORF">G9403_09985</name>
</gene>
<organism evidence="3 4">
    <name type="scientific">Weissella paramesenteroides</name>
    <name type="common">Leuconostoc paramesenteroides</name>
    <dbReference type="NCBI Taxonomy" id="1249"/>
    <lineage>
        <taxon>Bacteria</taxon>
        <taxon>Bacillati</taxon>
        <taxon>Bacillota</taxon>
        <taxon>Bacilli</taxon>
        <taxon>Lactobacillales</taxon>
        <taxon>Lactobacillaceae</taxon>
        <taxon>Weissella</taxon>
    </lineage>
</organism>
<dbReference type="PROSITE" id="PS51199">
    <property type="entry name" value="SF4_HELICASE"/>
    <property type="match status" value="1"/>
</dbReference>
<proteinExistence type="predicted"/>
<dbReference type="PANTHER" id="PTHR30153:SF2">
    <property type="entry name" value="REPLICATIVE DNA HELICASE"/>
    <property type="match status" value="1"/>
</dbReference>
<name>A0ABD4XKX7_WEIPA</name>
<comment type="caution">
    <text evidence="3">The sequence shown here is derived from an EMBL/GenBank/DDBJ whole genome shotgun (WGS) entry which is preliminary data.</text>
</comment>
<protein>
    <recommendedName>
        <fullName evidence="2">SF4 helicase domain-containing protein</fullName>
    </recommendedName>
</protein>
<evidence type="ECO:0000313" key="3">
    <source>
        <dbReference type="EMBL" id="MDF8371949.1"/>
    </source>
</evidence>
<dbReference type="InterPro" id="IPR007694">
    <property type="entry name" value="DNA_helicase_DnaB-like_C"/>
</dbReference>
<dbReference type="InterPro" id="IPR027417">
    <property type="entry name" value="P-loop_NTPase"/>
</dbReference>
<dbReference type="SMART" id="SM00382">
    <property type="entry name" value="AAA"/>
    <property type="match status" value="1"/>
</dbReference>
<evidence type="ECO:0000256" key="1">
    <source>
        <dbReference type="ARBA" id="ARBA00022515"/>
    </source>
</evidence>
<dbReference type="GO" id="GO:1990077">
    <property type="term" value="C:primosome complex"/>
    <property type="evidence" value="ECO:0007669"/>
    <property type="project" value="UniProtKB-KW"/>
</dbReference>
<dbReference type="PANTHER" id="PTHR30153">
    <property type="entry name" value="REPLICATIVE DNA HELICASE DNAB"/>
    <property type="match status" value="1"/>
</dbReference>
<dbReference type="InterPro" id="IPR003593">
    <property type="entry name" value="AAA+_ATPase"/>
</dbReference>
<evidence type="ECO:0000259" key="2">
    <source>
        <dbReference type="PROSITE" id="PS51199"/>
    </source>
</evidence>
<feature type="domain" description="SF4 helicase" evidence="2">
    <location>
        <begin position="145"/>
        <end position="394"/>
    </location>
</feature>
<dbReference type="AlphaFoldDB" id="A0ABD4XKX7"/>
<dbReference type="GO" id="GO:0006269">
    <property type="term" value="P:DNA replication, synthesis of primer"/>
    <property type="evidence" value="ECO:0007669"/>
    <property type="project" value="UniProtKB-KW"/>
</dbReference>
<dbReference type="Gene3D" id="3.40.50.300">
    <property type="entry name" value="P-loop containing nucleotide triphosphate hydrolases"/>
    <property type="match status" value="1"/>
</dbReference>
<dbReference type="EMBL" id="JAANXN010000016">
    <property type="protein sequence ID" value="MDF8371949.1"/>
    <property type="molecule type" value="Genomic_DNA"/>
</dbReference>
<dbReference type="Proteomes" id="UP001215461">
    <property type="component" value="Unassembled WGS sequence"/>
</dbReference>
<sequence>MQGQEAEWAALADVMSSDNPYEAMQELKTVVRADMFSNRIAGNIFKLWAKAEDAEHINLLTINNDKVGSVETTSEATAMLVSSVPAVPIAPKILGKYIQDEAVKRLFYKKASNGDISNYADLAAFTEQIEQYQNFDVDNTDLITEYREYIGREREYIDLLKNLKIQAETGQMIVIAGRPGMGKTALATNMMSTLTLQRVPVALISLEMRRTEVFERMVNRMLLEPKMTQETALEVFNSNLDVFDIRDDVRSGIENIELEIGRQADAGKRVVVVDYLQLITSKGVSRYEQVSDISRRLKLAAMKHDILLIALAQLNRAKAGEKNNRPQLTDLRDSGSIEQDADKVILLHSDDYYQENVPTNVDLDLIVAKNRQGGQHTFKSFYDREHQAIAVRKS</sequence>
<evidence type="ECO:0000313" key="4">
    <source>
        <dbReference type="Proteomes" id="UP001215461"/>
    </source>
</evidence>
<keyword evidence="1" id="KW-0639">Primosome</keyword>
<reference evidence="3 4" key="1">
    <citation type="submission" date="2020-03" db="EMBL/GenBank/DDBJ databases">
        <title>Comparative genomics of Weissella paramesenteroides.</title>
        <authorList>
            <person name="Kant R."/>
            <person name="Takala T."/>
            <person name="Saris P."/>
        </authorList>
    </citation>
    <scope>NUCLEOTIDE SEQUENCE [LARGE SCALE GENOMIC DNA]</scope>
    <source>
        <strain evidence="3 4">SJ27-4</strain>
    </source>
</reference>